<dbReference type="EMBL" id="JYDL01000147">
    <property type="protein sequence ID" value="KRX14878.1"/>
    <property type="molecule type" value="Genomic_DNA"/>
</dbReference>
<reference evidence="2 3" key="1">
    <citation type="submission" date="2015-01" db="EMBL/GenBank/DDBJ databases">
        <title>Evolution of Trichinella species and genotypes.</title>
        <authorList>
            <person name="Korhonen P.K."/>
            <person name="Edoardo P."/>
            <person name="Giuseppe L.R."/>
            <person name="Gasser R.B."/>
        </authorList>
    </citation>
    <scope>NUCLEOTIDE SEQUENCE [LARGE SCALE GENOMIC DNA]</scope>
    <source>
        <strain evidence="2">ISS37</strain>
    </source>
</reference>
<gene>
    <name evidence="2" type="ORF">T07_13233</name>
</gene>
<sequence length="338" mass="38366">MSESDSKIFNTLSLCFEPAIRLQFIFVEENDFPFLFAQTETNQASDGKVSNSTETEGTSQVAMGTASYSASLCDACDVICAPSVSCVITADNFIKELQKCLKDEMIDLKIKIDGGFSKTVEEYYLCKHFRSLVAERGYRVDETYESSVPFPENNKIDPHINLAWLINMAFLSLRNKYSISKWKMVVIFVDKSLERVLKDAYFMSLAPTEPHIPLVEKSLTIKIDGGFAETYVAFNLQSQFRLLAIENGYRVDEKYRSSAPFPVEYQNHPHLQLEKRLATTMESMKEKFSGDWDNIVIVFVHHSLKNDLKSIADKTPKPLEPPMGDAEAPPENKEENKT</sequence>
<feature type="non-terminal residue" evidence="2">
    <location>
        <position position="338"/>
    </location>
</feature>
<name>A0A0V0RK72_9BILA</name>
<evidence type="ECO:0000313" key="3">
    <source>
        <dbReference type="Proteomes" id="UP000054630"/>
    </source>
</evidence>
<keyword evidence="3" id="KW-1185">Reference proteome</keyword>
<proteinExistence type="predicted"/>
<accession>A0A0V0RK72</accession>
<comment type="caution">
    <text evidence="2">The sequence shown here is derived from an EMBL/GenBank/DDBJ whole genome shotgun (WGS) entry which is preliminary data.</text>
</comment>
<organism evidence="2 3">
    <name type="scientific">Trichinella nelsoni</name>
    <dbReference type="NCBI Taxonomy" id="6336"/>
    <lineage>
        <taxon>Eukaryota</taxon>
        <taxon>Metazoa</taxon>
        <taxon>Ecdysozoa</taxon>
        <taxon>Nematoda</taxon>
        <taxon>Enoplea</taxon>
        <taxon>Dorylaimia</taxon>
        <taxon>Trichinellida</taxon>
        <taxon>Trichinellidae</taxon>
        <taxon>Trichinella</taxon>
    </lineage>
</organism>
<evidence type="ECO:0000256" key="1">
    <source>
        <dbReference type="SAM" id="MobiDB-lite"/>
    </source>
</evidence>
<feature type="region of interest" description="Disordered" evidence="1">
    <location>
        <begin position="311"/>
        <end position="338"/>
    </location>
</feature>
<dbReference type="STRING" id="6336.A0A0V0RK72"/>
<protein>
    <submittedName>
        <fullName evidence="2">Uncharacterized protein</fullName>
    </submittedName>
</protein>
<dbReference type="AlphaFoldDB" id="A0A0V0RK72"/>
<evidence type="ECO:0000313" key="2">
    <source>
        <dbReference type="EMBL" id="KRX14878.1"/>
    </source>
</evidence>
<dbReference type="Proteomes" id="UP000054630">
    <property type="component" value="Unassembled WGS sequence"/>
</dbReference>